<dbReference type="EMBL" id="NBTZ01000077">
    <property type="protein sequence ID" value="OTP73696.1"/>
    <property type="molecule type" value="Genomic_DNA"/>
</dbReference>
<name>A0A242MQV7_CABSO</name>
<keyword evidence="5" id="KW-0378">Hydrolase</keyword>
<evidence type="ECO:0000256" key="1">
    <source>
        <dbReference type="ARBA" id="ARBA00000847"/>
    </source>
</evidence>
<dbReference type="InterPro" id="IPR000086">
    <property type="entry name" value="NUDIX_hydrolase_dom"/>
</dbReference>
<evidence type="ECO:0000313" key="10">
    <source>
        <dbReference type="EMBL" id="OTP73696.1"/>
    </source>
</evidence>
<evidence type="ECO:0000313" key="11">
    <source>
        <dbReference type="Proteomes" id="UP000195221"/>
    </source>
</evidence>
<dbReference type="Proteomes" id="UP000195221">
    <property type="component" value="Unassembled WGS sequence"/>
</dbReference>
<dbReference type="PROSITE" id="PS51462">
    <property type="entry name" value="NUDIX"/>
    <property type="match status" value="1"/>
</dbReference>
<evidence type="ECO:0000256" key="6">
    <source>
        <dbReference type="ARBA" id="ARBA00032162"/>
    </source>
</evidence>
<comment type="caution">
    <text evidence="10">The sequence shown here is derived from an EMBL/GenBank/DDBJ whole genome shotgun (WGS) entry which is preliminary data.</text>
</comment>
<protein>
    <recommendedName>
        <fullName evidence="4">GDP-mannose pyrophosphatase</fullName>
    </recommendedName>
    <alternativeName>
        <fullName evidence="6">GDP-mannose hydrolase</fullName>
    </alternativeName>
    <alternativeName>
        <fullName evidence="7">GDPMK</fullName>
    </alternativeName>
</protein>
<feature type="region of interest" description="Disordered" evidence="8">
    <location>
        <begin position="1"/>
        <end position="33"/>
    </location>
</feature>
<comment type="cofactor">
    <cofactor evidence="2">
        <name>Mg(2+)</name>
        <dbReference type="ChEBI" id="CHEBI:18420"/>
    </cofactor>
</comment>
<evidence type="ECO:0000256" key="5">
    <source>
        <dbReference type="ARBA" id="ARBA00022801"/>
    </source>
</evidence>
<dbReference type="Pfam" id="PF00293">
    <property type="entry name" value="NUDIX"/>
    <property type="match status" value="1"/>
</dbReference>
<evidence type="ECO:0000259" key="9">
    <source>
        <dbReference type="PROSITE" id="PS51462"/>
    </source>
</evidence>
<evidence type="ECO:0000256" key="8">
    <source>
        <dbReference type="SAM" id="MobiDB-lite"/>
    </source>
</evidence>
<dbReference type="AlphaFoldDB" id="A0A242MQV7"/>
<evidence type="ECO:0000256" key="3">
    <source>
        <dbReference type="ARBA" id="ARBA00007275"/>
    </source>
</evidence>
<dbReference type="InterPro" id="IPR015797">
    <property type="entry name" value="NUDIX_hydrolase-like_dom_sf"/>
</dbReference>
<comment type="similarity">
    <text evidence="3">Belongs to the Nudix hydrolase family. NudK subfamily.</text>
</comment>
<dbReference type="PANTHER" id="PTHR11839">
    <property type="entry name" value="UDP/ADP-SUGAR PYROPHOSPHATASE"/>
    <property type="match status" value="1"/>
</dbReference>
<comment type="catalytic activity">
    <reaction evidence="1">
        <text>GDP-alpha-D-mannose + H2O = alpha-D-mannose 1-phosphate + GMP + 2 H(+)</text>
        <dbReference type="Rhea" id="RHEA:27978"/>
        <dbReference type="ChEBI" id="CHEBI:15377"/>
        <dbReference type="ChEBI" id="CHEBI:15378"/>
        <dbReference type="ChEBI" id="CHEBI:57527"/>
        <dbReference type="ChEBI" id="CHEBI:58115"/>
        <dbReference type="ChEBI" id="CHEBI:58409"/>
    </reaction>
</comment>
<dbReference type="PANTHER" id="PTHR11839:SF18">
    <property type="entry name" value="NUDIX HYDROLASE DOMAIN-CONTAINING PROTEIN"/>
    <property type="match status" value="1"/>
</dbReference>
<evidence type="ECO:0000256" key="4">
    <source>
        <dbReference type="ARBA" id="ARBA00016377"/>
    </source>
</evidence>
<dbReference type="Gene3D" id="3.90.79.10">
    <property type="entry name" value="Nucleoside Triphosphate Pyrophosphohydrolase"/>
    <property type="match status" value="1"/>
</dbReference>
<dbReference type="InterPro" id="IPR020084">
    <property type="entry name" value="NUDIX_hydrolase_CS"/>
</dbReference>
<sequence>MAPGSSFDAFPSRRMMADSSSLDPKHSADSFPDSDAGLIEKTVESKLLHQGKFLTLKLDTVELPDGKHATREYVEHPGAVMILPLFDDGRVLLERQYRYPIRKVLLEYPAGKLDPNESELACAKRELHEETGYTAREWFFLTRIHPVISYSTEFIDLYLARGLTAGENKLDEGEFLETFIADRSQIFEWIKSGQISDVKTIIGSFWLEKVMSGEWKLSDPVSE</sequence>
<dbReference type="SUPFAM" id="SSF55811">
    <property type="entry name" value="Nudix"/>
    <property type="match status" value="1"/>
</dbReference>
<dbReference type="GO" id="GO:0006753">
    <property type="term" value="P:nucleoside phosphate metabolic process"/>
    <property type="evidence" value="ECO:0007669"/>
    <property type="project" value="TreeGrafter"/>
</dbReference>
<accession>A0A242MQV7</accession>
<reference evidence="10 11" key="1">
    <citation type="submission" date="2017-03" db="EMBL/GenBank/DDBJ databases">
        <title>Genome analysis of strain PAMC 26577.</title>
        <authorList>
            <person name="Oh H.-M."/>
            <person name="Yang J.-A."/>
        </authorList>
    </citation>
    <scope>NUCLEOTIDE SEQUENCE [LARGE SCALE GENOMIC DNA]</scope>
    <source>
        <strain evidence="10 11">PAMC 26577</strain>
    </source>
</reference>
<dbReference type="GO" id="GO:0005829">
    <property type="term" value="C:cytosol"/>
    <property type="evidence" value="ECO:0007669"/>
    <property type="project" value="TreeGrafter"/>
</dbReference>
<proteinExistence type="inferred from homology"/>
<dbReference type="GO" id="GO:0019693">
    <property type="term" value="P:ribose phosphate metabolic process"/>
    <property type="evidence" value="ECO:0007669"/>
    <property type="project" value="TreeGrafter"/>
</dbReference>
<dbReference type="PROSITE" id="PS00893">
    <property type="entry name" value="NUDIX_BOX"/>
    <property type="match status" value="1"/>
</dbReference>
<evidence type="ECO:0000256" key="2">
    <source>
        <dbReference type="ARBA" id="ARBA00001946"/>
    </source>
</evidence>
<dbReference type="GO" id="GO:0016787">
    <property type="term" value="F:hydrolase activity"/>
    <property type="evidence" value="ECO:0007669"/>
    <property type="project" value="UniProtKB-KW"/>
</dbReference>
<organism evidence="10 11">
    <name type="scientific">Caballeronia sordidicola</name>
    <name type="common">Burkholderia sordidicola</name>
    <dbReference type="NCBI Taxonomy" id="196367"/>
    <lineage>
        <taxon>Bacteria</taxon>
        <taxon>Pseudomonadati</taxon>
        <taxon>Pseudomonadota</taxon>
        <taxon>Betaproteobacteria</taxon>
        <taxon>Burkholderiales</taxon>
        <taxon>Burkholderiaceae</taxon>
        <taxon>Caballeronia</taxon>
    </lineage>
</organism>
<evidence type="ECO:0000256" key="7">
    <source>
        <dbReference type="ARBA" id="ARBA00032272"/>
    </source>
</evidence>
<gene>
    <name evidence="10" type="ORF">PAMC26577_18645</name>
</gene>
<feature type="domain" description="Nudix hydrolase" evidence="9">
    <location>
        <begin position="72"/>
        <end position="203"/>
    </location>
</feature>